<dbReference type="AlphaFoldDB" id="A0A371Z4U9"/>
<name>A0A371Z4U9_9PROT</name>
<dbReference type="GO" id="GO:0005737">
    <property type="term" value="C:cytoplasm"/>
    <property type="evidence" value="ECO:0007669"/>
    <property type="project" value="TreeGrafter"/>
</dbReference>
<protein>
    <submittedName>
        <fullName evidence="2">NAD-dependent epimerase/dehydratase family protein</fullName>
    </submittedName>
</protein>
<feature type="domain" description="NAD-dependent epimerase/dehydratase" evidence="1">
    <location>
        <begin position="3"/>
        <end position="207"/>
    </location>
</feature>
<dbReference type="GO" id="GO:0004029">
    <property type="term" value="F:aldehyde dehydrogenase (NAD+) activity"/>
    <property type="evidence" value="ECO:0007669"/>
    <property type="project" value="TreeGrafter"/>
</dbReference>
<dbReference type="Gene3D" id="3.40.50.720">
    <property type="entry name" value="NAD(P)-binding Rossmann-like Domain"/>
    <property type="match status" value="1"/>
</dbReference>
<proteinExistence type="predicted"/>
<keyword evidence="3" id="KW-1185">Reference proteome</keyword>
<organism evidence="2 3">
    <name type="scientific">Komagataeibacter melaceti</name>
    <dbReference type="NCBI Taxonomy" id="2766577"/>
    <lineage>
        <taxon>Bacteria</taxon>
        <taxon>Pseudomonadati</taxon>
        <taxon>Pseudomonadota</taxon>
        <taxon>Alphaproteobacteria</taxon>
        <taxon>Acetobacterales</taxon>
        <taxon>Acetobacteraceae</taxon>
        <taxon>Komagataeibacter</taxon>
    </lineage>
</organism>
<dbReference type="Pfam" id="PF01370">
    <property type="entry name" value="Epimerase"/>
    <property type="match status" value="1"/>
</dbReference>
<evidence type="ECO:0000313" key="2">
    <source>
        <dbReference type="EMBL" id="RFD21498.1"/>
    </source>
</evidence>
<dbReference type="Proteomes" id="UP000262371">
    <property type="component" value="Unassembled WGS sequence"/>
</dbReference>
<dbReference type="OrthoDB" id="4392084at2"/>
<dbReference type="PANTHER" id="PTHR48079:SF6">
    <property type="entry name" value="NAD(P)-BINDING DOMAIN-CONTAINING PROTEIN-RELATED"/>
    <property type="match status" value="1"/>
</dbReference>
<evidence type="ECO:0000259" key="1">
    <source>
        <dbReference type="Pfam" id="PF01370"/>
    </source>
</evidence>
<dbReference type="InterPro" id="IPR051783">
    <property type="entry name" value="NAD(P)-dependent_oxidoreduct"/>
</dbReference>
<comment type="caution">
    <text evidence="2">The sequence shown here is derived from an EMBL/GenBank/DDBJ whole genome shotgun (WGS) entry which is preliminary data.</text>
</comment>
<dbReference type="PANTHER" id="PTHR48079">
    <property type="entry name" value="PROTEIN YEEZ"/>
    <property type="match status" value="1"/>
</dbReference>
<dbReference type="InterPro" id="IPR001509">
    <property type="entry name" value="Epimerase_deHydtase"/>
</dbReference>
<dbReference type="SUPFAM" id="SSF51735">
    <property type="entry name" value="NAD(P)-binding Rossmann-fold domains"/>
    <property type="match status" value="1"/>
</dbReference>
<sequence length="324" mass="34602">MKILITGASGFVGGHIAHMAAQLPDMTVLCGRRDGAAGSVHLDLLDRPSVMQALQGVDAVIHCAVGNRQVTVDGTRMLLECARQCGVRRVVHISSIAVYGAAQGRVTEATPCIAPTGRGYAAWKVAAEDLCLQARGLEVVRLRPTIVYAPDSPLWVEGLVRRIRSGWWGTFGAAGEGTCNPVHVADVARAALAAVHVPQAAGMAFNINGADTLSWNDWFRQVALAAGEPPLVPVAAMRLKLWRLAALPFRVIRRVAPRYCPSWVGMVPADSEMALFGLHATYPVTQAQTVLGWTPQVSLQAGMRAITAHYARPAQGNVEGNIVR</sequence>
<dbReference type="InterPro" id="IPR036291">
    <property type="entry name" value="NAD(P)-bd_dom_sf"/>
</dbReference>
<accession>A0A371Z4U9</accession>
<gene>
    <name evidence="2" type="ORF">DY926_00700</name>
</gene>
<dbReference type="RefSeq" id="WP_116701613.1">
    <property type="nucleotide sequence ID" value="NZ_QUWV01000003.1"/>
</dbReference>
<reference evidence="2 3" key="1">
    <citation type="submission" date="2018-08" db="EMBL/GenBank/DDBJ databases">
        <title>Komagataeibacter sp. AV 382.</title>
        <authorList>
            <person name="Skraban J."/>
            <person name="Trcek J."/>
        </authorList>
    </citation>
    <scope>NUCLEOTIDE SEQUENCE [LARGE SCALE GENOMIC DNA]</scope>
    <source>
        <strain evidence="2 3">AV 382</strain>
    </source>
</reference>
<evidence type="ECO:0000313" key="3">
    <source>
        <dbReference type="Proteomes" id="UP000262371"/>
    </source>
</evidence>
<dbReference type="EMBL" id="QUWV01000003">
    <property type="protein sequence ID" value="RFD21498.1"/>
    <property type="molecule type" value="Genomic_DNA"/>
</dbReference>